<dbReference type="Pfam" id="PF23670">
    <property type="entry name" value="PIGBOS1"/>
    <property type="match status" value="1"/>
</dbReference>
<comment type="caution">
    <text evidence="3">The sequence shown here is derived from an EMBL/GenBank/DDBJ whole genome shotgun (WGS) entry which is preliminary data.</text>
</comment>
<dbReference type="OrthoDB" id="4093673at2759"/>
<evidence type="ECO:0000256" key="1">
    <source>
        <dbReference type="SAM" id="MobiDB-lite"/>
    </source>
</evidence>
<feature type="transmembrane region" description="Helical" evidence="2">
    <location>
        <begin position="6"/>
        <end position="23"/>
    </location>
</feature>
<dbReference type="AlphaFoldDB" id="A0A0L1IWD0"/>
<keyword evidence="2" id="KW-0472">Membrane</keyword>
<evidence type="ECO:0000313" key="3">
    <source>
        <dbReference type="EMBL" id="KNG83720.1"/>
    </source>
</evidence>
<protein>
    <submittedName>
        <fullName evidence="3">Uncharacterized protein</fullName>
    </submittedName>
</protein>
<keyword evidence="4" id="KW-1185">Reference proteome</keyword>
<sequence length="80" mass="8534">MSRNWIPALVAIGVGVFSGYYTFQPLLKDLQAEKAGFQRLQLGERTQAPNGAQTPTANTDEGSNAPVTPDTKTTQAGNPK</sequence>
<dbReference type="GeneID" id="26809312"/>
<name>A0A0L1IWD0_ASPN3</name>
<dbReference type="RefSeq" id="XP_015404643.1">
    <property type="nucleotide sequence ID" value="XM_015552764.1"/>
</dbReference>
<feature type="region of interest" description="Disordered" evidence="1">
    <location>
        <begin position="43"/>
        <end position="80"/>
    </location>
</feature>
<reference evidence="3 4" key="1">
    <citation type="submission" date="2014-06" db="EMBL/GenBank/DDBJ databases">
        <title>The Genome of the Aflatoxigenic Filamentous Fungus Aspergillus nomius.</title>
        <authorList>
            <person name="Moore M.G."/>
            <person name="Shannon B.M."/>
            <person name="Brian M.M."/>
        </authorList>
    </citation>
    <scope>NUCLEOTIDE SEQUENCE [LARGE SCALE GENOMIC DNA]</scope>
    <source>
        <strain evidence="3 4">NRRL 13137</strain>
    </source>
</reference>
<evidence type="ECO:0000313" key="4">
    <source>
        <dbReference type="Proteomes" id="UP000037505"/>
    </source>
</evidence>
<dbReference type="Proteomes" id="UP000037505">
    <property type="component" value="Unassembled WGS sequence"/>
</dbReference>
<gene>
    <name evidence="3" type="ORF">ANOM_007508</name>
</gene>
<dbReference type="EMBL" id="JNOM01000250">
    <property type="protein sequence ID" value="KNG83720.1"/>
    <property type="molecule type" value="Genomic_DNA"/>
</dbReference>
<evidence type="ECO:0000256" key="2">
    <source>
        <dbReference type="SAM" id="Phobius"/>
    </source>
</evidence>
<organism evidence="3 4">
    <name type="scientific">Aspergillus nomiae NRRL (strain ATCC 15546 / NRRL 13137 / CBS 260.88 / M93)</name>
    <dbReference type="NCBI Taxonomy" id="1509407"/>
    <lineage>
        <taxon>Eukaryota</taxon>
        <taxon>Fungi</taxon>
        <taxon>Dikarya</taxon>
        <taxon>Ascomycota</taxon>
        <taxon>Pezizomycotina</taxon>
        <taxon>Eurotiomycetes</taxon>
        <taxon>Eurotiomycetidae</taxon>
        <taxon>Eurotiales</taxon>
        <taxon>Aspergillaceae</taxon>
        <taxon>Aspergillus</taxon>
        <taxon>Aspergillus subgen. Circumdati</taxon>
    </lineage>
</organism>
<keyword evidence="2" id="KW-0812">Transmembrane</keyword>
<proteinExistence type="predicted"/>
<accession>A0A0L1IWD0</accession>
<feature type="compositionally biased region" description="Polar residues" evidence="1">
    <location>
        <begin position="47"/>
        <end position="80"/>
    </location>
</feature>
<keyword evidence="2" id="KW-1133">Transmembrane helix</keyword>
<dbReference type="InterPro" id="IPR057394">
    <property type="entry name" value="PIGBOS1"/>
</dbReference>